<dbReference type="RefSeq" id="WP_178932267.1">
    <property type="nucleotide sequence ID" value="NZ_JACBAZ010000003.1"/>
</dbReference>
<name>A0A851GFN6_9BACT</name>
<feature type="transmembrane region" description="Helical" evidence="1">
    <location>
        <begin position="250"/>
        <end position="269"/>
    </location>
</feature>
<proteinExistence type="predicted"/>
<feature type="transmembrane region" description="Helical" evidence="1">
    <location>
        <begin position="147"/>
        <end position="166"/>
    </location>
</feature>
<evidence type="ECO:0000313" key="2">
    <source>
        <dbReference type="EMBL" id="NWK55722.1"/>
    </source>
</evidence>
<feature type="transmembrane region" description="Helical" evidence="1">
    <location>
        <begin position="55"/>
        <end position="74"/>
    </location>
</feature>
<keyword evidence="3" id="KW-1185">Reference proteome</keyword>
<dbReference type="AlphaFoldDB" id="A0A851GFN6"/>
<feature type="transmembrane region" description="Helical" evidence="1">
    <location>
        <begin position="178"/>
        <end position="199"/>
    </location>
</feature>
<gene>
    <name evidence="2" type="ORF">HW115_08880</name>
</gene>
<sequence length="270" mass="29689">MMKQENLLAPTALCPDTWRPILWREWKKSQAAVRLLLFSFVLIFLLIPIDPNGVMLLVGMLLAGQLLAVTLGGSDLSEGAERYAFVMPLRRADYFWARYLAGLVLLVLMGGSAYVMNHYDLHRYFWGLFCESGLAETRRAPYPEKPLGMFSLCALLGYSNSYCMAANVRKVNILAASWFVGLFLTYALPAILFGVWSLVDQRSHSSDLKGMPFLIVSALISALVLYKCFGSYVGKSAPSSEGGASGGSGWRVALIVLAVWVVLSLLLSVA</sequence>
<protein>
    <submittedName>
        <fullName evidence="2">Uncharacterized protein</fullName>
    </submittedName>
</protein>
<keyword evidence="1" id="KW-1133">Transmembrane helix</keyword>
<evidence type="ECO:0000313" key="3">
    <source>
        <dbReference type="Proteomes" id="UP000557872"/>
    </source>
</evidence>
<comment type="caution">
    <text evidence="2">The sequence shown here is derived from an EMBL/GenBank/DDBJ whole genome shotgun (WGS) entry which is preliminary data.</text>
</comment>
<dbReference type="EMBL" id="JACBAZ010000003">
    <property type="protein sequence ID" value="NWK55722.1"/>
    <property type="molecule type" value="Genomic_DNA"/>
</dbReference>
<feature type="transmembrane region" description="Helical" evidence="1">
    <location>
        <begin position="95"/>
        <end position="116"/>
    </location>
</feature>
<dbReference type="Proteomes" id="UP000557872">
    <property type="component" value="Unassembled WGS sequence"/>
</dbReference>
<keyword evidence="1" id="KW-0472">Membrane</keyword>
<feature type="transmembrane region" description="Helical" evidence="1">
    <location>
        <begin position="31"/>
        <end position="49"/>
    </location>
</feature>
<accession>A0A851GFN6</accession>
<feature type="transmembrane region" description="Helical" evidence="1">
    <location>
        <begin position="211"/>
        <end position="229"/>
    </location>
</feature>
<keyword evidence="1" id="KW-0812">Transmembrane</keyword>
<evidence type="ECO:0000256" key="1">
    <source>
        <dbReference type="SAM" id="Phobius"/>
    </source>
</evidence>
<reference evidence="2 3" key="1">
    <citation type="submission" date="2020-07" db="EMBL/GenBank/DDBJ databases">
        <title>Roseicoccus Jingziensis gen. nov., sp. nov., isolated from coastal seawater.</title>
        <authorList>
            <person name="Feng X."/>
        </authorList>
    </citation>
    <scope>NUCLEOTIDE SEQUENCE [LARGE SCALE GENOMIC DNA]</scope>
    <source>
        <strain evidence="2 3">N1E253</strain>
    </source>
</reference>
<organism evidence="2 3">
    <name type="scientific">Oceaniferula marina</name>
    <dbReference type="NCBI Taxonomy" id="2748318"/>
    <lineage>
        <taxon>Bacteria</taxon>
        <taxon>Pseudomonadati</taxon>
        <taxon>Verrucomicrobiota</taxon>
        <taxon>Verrucomicrobiia</taxon>
        <taxon>Verrucomicrobiales</taxon>
        <taxon>Verrucomicrobiaceae</taxon>
        <taxon>Oceaniferula</taxon>
    </lineage>
</organism>